<proteinExistence type="predicted"/>
<sequence length="482" mass="55631">MERNNVYFHDLVKGNYGRKIAYTDVEQITRDNIIDVIGNCIGSFYYNKPVIKYLWRYYKGDQPVLYREKTSNEDITNKIVENHAYEIVQFKVGQTYGEPVQFVSRKDDDRINKAVDTLNDYMVDANKQEKDIKSGEWQSATGTSFKAIQIVKDDELHFRIVSPNPLNTFVIYNRGTEEPLLAVQELKDADGRWYKLCFSKTHQFVIRDSKVEEYNLHSYSDIPIVEYPNNHERLSDIELVVSMLDALNNMQSNRMDGIEQFVQAWIKFVNCEIDEEEFKKMKMNRALVVKSINRENKSDVETMTDELDQTQCQTAKDDLWDNALSILAIPNKNNNNSGGDTQGAVQLRNGWDFSKTRAKLKDPIVKNCEKRLAKVVLNILRVSGNDLGLTTRDFDVQINHSPQDNMYTKAQTLNLLLTSGINPLVAIKTVGLWGDAEKTLCLSKPYLDNLYKTIDAVKEQEKEEQKIINEKENNQLDRATTN</sequence>
<reference evidence="2" key="1">
    <citation type="journal article" date="2021" name="Proc. Natl. Acad. Sci. U.S.A.">
        <title>A Catalog of Tens of Thousands of Viruses from Human Metagenomes Reveals Hidden Associations with Chronic Diseases.</title>
        <authorList>
            <person name="Tisza M.J."/>
            <person name="Buck C.B."/>
        </authorList>
    </citation>
    <scope>NUCLEOTIDE SEQUENCE</scope>
    <source>
        <strain evidence="2">CtzAk96</strain>
    </source>
</reference>
<name>A0A8S5QWR4_9CAUD</name>
<organism evidence="2">
    <name type="scientific">Siphoviridae sp. ctzAk96</name>
    <dbReference type="NCBI Taxonomy" id="2826527"/>
    <lineage>
        <taxon>Viruses</taxon>
        <taxon>Duplodnaviria</taxon>
        <taxon>Heunggongvirae</taxon>
        <taxon>Uroviricota</taxon>
        <taxon>Caudoviricetes</taxon>
    </lineage>
</organism>
<protein>
    <submittedName>
        <fullName evidence="2">Portal</fullName>
    </submittedName>
</protein>
<feature type="coiled-coil region" evidence="1">
    <location>
        <begin position="454"/>
        <end position="482"/>
    </location>
</feature>
<evidence type="ECO:0000313" key="2">
    <source>
        <dbReference type="EMBL" id="DAE23149.1"/>
    </source>
</evidence>
<evidence type="ECO:0000256" key="1">
    <source>
        <dbReference type="SAM" id="Coils"/>
    </source>
</evidence>
<dbReference type="EMBL" id="BK015748">
    <property type="protein sequence ID" value="DAE23149.1"/>
    <property type="molecule type" value="Genomic_DNA"/>
</dbReference>
<keyword evidence="1" id="KW-0175">Coiled coil</keyword>
<accession>A0A8S5QWR4</accession>
<dbReference type="Pfam" id="PF05133">
    <property type="entry name" value="SPP1_portal"/>
    <property type="match status" value="1"/>
</dbReference>
<dbReference type="InterPro" id="IPR021145">
    <property type="entry name" value="Portal_protein_SPP1_Gp6-like"/>
</dbReference>